<accession>F4Q6C9</accession>
<dbReference type="PANTHER" id="PTHR12295:SF30">
    <property type="entry name" value="PROTEIN FURRY"/>
    <property type="match status" value="1"/>
</dbReference>
<protein>
    <recommendedName>
        <fullName evidence="1">Cell morphogenesis central region domain-containing protein</fullName>
    </recommendedName>
</protein>
<evidence type="ECO:0000313" key="2">
    <source>
        <dbReference type="EMBL" id="EGG16439.1"/>
    </source>
</evidence>
<dbReference type="OrthoDB" id="16372at2759"/>
<dbReference type="STRING" id="1054147.F4Q6C9"/>
<gene>
    <name evidence="2" type="ORF">DFA_08977</name>
</gene>
<dbReference type="InterPro" id="IPR039867">
    <property type="entry name" value="Furry/Tao3/Mor2"/>
</dbReference>
<dbReference type="InterPro" id="IPR029473">
    <property type="entry name" value="MOR2-PAG1_mid"/>
</dbReference>
<dbReference type="KEGG" id="dfa:DFA_08977"/>
<dbReference type="Proteomes" id="UP000007797">
    <property type="component" value="Unassembled WGS sequence"/>
</dbReference>
<dbReference type="PANTHER" id="PTHR12295">
    <property type="entry name" value="FURRY-RELATED"/>
    <property type="match status" value="1"/>
</dbReference>
<dbReference type="EMBL" id="GL883023">
    <property type="protein sequence ID" value="EGG16439.1"/>
    <property type="molecule type" value="Genomic_DNA"/>
</dbReference>
<evidence type="ECO:0000259" key="1">
    <source>
        <dbReference type="Pfam" id="PF14228"/>
    </source>
</evidence>
<sequence>MRELLEMWARSKLSKHRLADDADDLVRFKPDVENHMLDVTFVESVGIVFLCASSGRVRRVALSILDSIRAVHEAFLHERQDDVIEISTHIRDIIDENGNEYLYRHAQTLTNTTENKYKKLKTPQDFERMSESESKEDQLLWSTCLSDIARASAELCLVSTLKATELIMQRIKPIWPEEKQQNTTGDAEGLSIWWRNYIIVACATIQVTDNTAIDIKKKMTDIVDQAPVSARELFTMIIPNLKSADKFFVDASLMALEKTHPRVLEVLFDILKPYEHEIHVNKKTKKKAEGLRSVIAIRRHCLESLKPGELVQRDILKRSYIEFIQEVLQFLALAENNGNDYLWDTLHYIRFNFCALVHRTIQQLYIGAKEFLDKNLRKELFRVSSKWSESEEFLGEESTTRRLAIFLQQEEKESVKRKEYEMRIIEHATQLSNVASHAVSVILLGPQFIETFKDPNGVIFQWINFMFVSRMKSKIRSVARLALQNFLKCNLGFSELIYHCVNQCYSASSGVASGYFLSLVELCQDQVLKFSYSDSILTNLVIFNSGSKFSSVRQQAMQLLYFMKASTVSMTGQDYSDGYYPSAIGSDISDTYLYAQYELSETLALENPELCYEILSSKVGRLARL</sequence>
<reference evidence="3" key="1">
    <citation type="journal article" date="2011" name="Genome Res.">
        <title>Phylogeny-wide analysis of social amoeba genomes highlights ancient origins for complex intercellular communication.</title>
        <authorList>
            <person name="Heidel A.J."/>
            <person name="Lawal H.M."/>
            <person name="Felder M."/>
            <person name="Schilde C."/>
            <person name="Helps N.R."/>
            <person name="Tunggal B."/>
            <person name="Rivero F."/>
            <person name="John U."/>
            <person name="Schleicher M."/>
            <person name="Eichinger L."/>
            <person name="Platzer M."/>
            <person name="Noegel A.A."/>
            <person name="Schaap P."/>
            <person name="Gloeckner G."/>
        </authorList>
    </citation>
    <scope>NUCLEOTIDE SEQUENCE [LARGE SCALE GENOMIC DNA]</scope>
    <source>
        <strain evidence="3">SH3</strain>
    </source>
</reference>
<dbReference type="GeneID" id="14868487"/>
<dbReference type="GO" id="GO:0000902">
    <property type="term" value="P:cell morphogenesis"/>
    <property type="evidence" value="ECO:0007669"/>
    <property type="project" value="InterPro"/>
</dbReference>
<evidence type="ECO:0000313" key="3">
    <source>
        <dbReference type="Proteomes" id="UP000007797"/>
    </source>
</evidence>
<keyword evidence="3" id="KW-1185">Reference proteome</keyword>
<dbReference type="AlphaFoldDB" id="F4Q6C9"/>
<dbReference type="RefSeq" id="XP_004354839.1">
    <property type="nucleotide sequence ID" value="XM_004354787.1"/>
</dbReference>
<dbReference type="GO" id="GO:0030427">
    <property type="term" value="C:site of polarized growth"/>
    <property type="evidence" value="ECO:0007669"/>
    <property type="project" value="TreeGrafter"/>
</dbReference>
<proteinExistence type="predicted"/>
<feature type="domain" description="Cell morphogenesis central region" evidence="1">
    <location>
        <begin position="42"/>
        <end position="468"/>
    </location>
</feature>
<organism evidence="2 3">
    <name type="scientific">Cavenderia fasciculata</name>
    <name type="common">Slime mold</name>
    <name type="synonym">Dictyostelium fasciculatum</name>
    <dbReference type="NCBI Taxonomy" id="261658"/>
    <lineage>
        <taxon>Eukaryota</taxon>
        <taxon>Amoebozoa</taxon>
        <taxon>Evosea</taxon>
        <taxon>Eumycetozoa</taxon>
        <taxon>Dictyostelia</taxon>
        <taxon>Acytosteliales</taxon>
        <taxon>Cavenderiaceae</taxon>
        <taxon>Cavenderia</taxon>
    </lineage>
</organism>
<name>F4Q6C9_CACFS</name>
<dbReference type="GO" id="GO:0005938">
    <property type="term" value="C:cell cortex"/>
    <property type="evidence" value="ECO:0007669"/>
    <property type="project" value="TreeGrafter"/>
</dbReference>
<feature type="domain" description="Cell morphogenesis central region" evidence="1">
    <location>
        <begin position="477"/>
        <end position="612"/>
    </location>
</feature>
<dbReference type="Pfam" id="PF14228">
    <property type="entry name" value="MOR2-PAG1_mid"/>
    <property type="match status" value="2"/>
</dbReference>